<sequence length="103" mass="10550">MRDFFILWLERIINIAIIIGAVAVFIAGLAAMLTGGHGAGMGAGFAMGIGIWIGGALYLVVIGGLAYLGLGIYNNTLRTANAVERLAAQGDDAPSQASGRVTT</sequence>
<evidence type="ECO:0000256" key="1">
    <source>
        <dbReference type="SAM" id="Phobius"/>
    </source>
</evidence>
<dbReference type="Proteomes" id="UP000192455">
    <property type="component" value="Unassembled WGS sequence"/>
</dbReference>
<keyword evidence="1" id="KW-0812">Transmembrane</keyword>
<dbReference type="AlphaFoldDB" id="A0A1R3WVE6"/>
<evidence type="ECO:0000313" key="3">
    <source>
        <dbReference type="Proteomes" id="UP000192455"/>
    </source>
</evidence>
<feature type="transmembrane region" description="Helical" evidence="1">
    <location>
        <begin position="12"/>
        <end position="33"/>
    </location>
</feature>
<organism evidence="2 3">
    <name type="scientific">Pontibaca methylaminivorans</name>
    <dbReference type="NCBI Taxonomy" id="515897"/>
    <lineage>
        <taxon>Bacteria</taxon>
        <taxon>Pseudomonadati</taxon>
        <taxon>Pseudomonadota</taxon>
        <taxon>Alphaproteobacteria</taxon>
        <taxon>Rhodobacterales</taxon>
        <taxon>Roseobacteraceae</taxon>
        <taxon>Pontibaca</taxon>
    </lineage>
</organism>
<protein>
    <submittedName>
        <fullName evidence="2">Uncharacterized protein</fullName>
    </submittedName>
</protein>
<dbReference type="EMBL" id="FTPS01000001">
    <property type="protein sequence ID" value="SIT82011.1"/>
    <property type="molecule type" value="Genomic_DNA"/>
</dbReference>
<gene>
    <name evidence="2" type="ORF">SAMN05421849_1598</name>
</gene>
<keyword evidence="1" id="KW-0472">Membrane</keyword>
<evidence type="ECO:0000313" key="2">
    <source>
        <dbReference type="EMBL" id="SIT82011.1"/>
    </source>
</evidence>
<accession>A0A1R3WVE6</accession>
<proteinExistence type="predicted"/>
<name>A0A1R3WVE6_9RHOB</name>
<dbReference type="RefSeq" id="WP_076649286.1">
    <property type="nucleotide sequence ID" value="NZ_FTPS01000001.1"/>
</dbReference>
<feature type="transmembrane region" description="Helical" evidence="1">
    <location>
        <begin position="45"/>
        <end position="68"/>
    </location>
</feature>
<reference evidence="2 3" key="1">
    <citation type="submission" date="2017-01" db="EMBL/GenBank/DDBJ databases">
        <authorList>
            <person name="Mah S.A."/>
            <person name="Swanson W.J."/>
            <person name="Moy G.W."/>
            <person name="Vacquier V.D."/>
        </authorList>
    </citation>
    <scope>NUCLEOTIDE SEQUENCE [LARGE SCALE GENOMIC DNA]</scope>
    <source>
        <strain evidence="2 3">DSM 21219</strain>
    </source>
</reference>
<keyword evidence="3" id="KW-1185">Reference proteome</keyword>
<keyword evidence="1" id="KW-1133">Transmembrane helix</keyword>